<feature type="non-terminal residue" evidence="1">
    <location>
        <position position="1"/>
    </location>
</feature>
<dbReference type="AlphaFoldDB" id="A0A2P5CAM1"/>
<protein>
    <submittedName>
        <fullName evidence="1">Uncharacterized protein</fullName>
    </submittedName>
</protein>
<organism evidence="1 2">
    <name type="scientific">Trema orientale</name>
    <name type="common">Charcoal tree</name>
    <name type="synonym">Celtis orientalis</name>
    <dbReference type="NCBI Taxonomy" id="63057"/>
    <lineage>
        <taxon>Eukaryota</taxon>
        <taxon>Viridiplantae</taxon>
        <taxon>Streptophyta</taxon>
        <taxon>Embryophyta</taxon>
        <taxon>Tracheophyta</taxon>
        <taxon>Spermatophyta</taxon>
        <taxon>Magnoliopsida</taxon>
        <taxon>eudicotyledons</taxon>
        <taxon>Gunneridae</taxon>
        <taxon>Pentapetalae</taxon>
        <taxon>rosids</taxon>
        <taxon>fabids</taxon>
        <taxon>Rosales</taxon>
        <taxon>Cannabaceae</taxon>
        <taxon>Trema</taxon>
    </lineage>
</organism>
<accession>A0A2P5CAM1</accession>
<evidence type="ECO:0000313" key="1">
    <source>
        <dbReference type="EMBL" id="PON58082.1"/>
    </source>
</evidence>
<sequence length="87" mass="9706">PAIQHVAQQLFSGDAECSHDAKSRFSISVTINTPTHHNPLLGHTRGVVFALRWSISIANRGWHEANLPGYGKVVSWQQWPLPRLCLP</sequence>
<proteinExistence type="predicted"/>
<reference evidence="2" key="1">
    <citation type="submission" date="2016-06" db="EMBL/GenBank/DDBJ databases">
        <title>Parallel loss of symbiosis genes in relatives of nitrogen-fixing non-legume Parasponia.</title>
        <authorList>
            <person name="Van Velzen R."/>
            <person name="Holmer R."/>
            <person name="Bu F."/>
            <person name="Rutten L."/>
            <person name="Van Zeijl A."/>
            <person name="Liu W."/>
            <person name="Santuari L."/>
            <person name="Cao Q."/>
            <person name="Sharma T."/>
            <person name="Shen D."/>
            <person name="Roswanjaya Y."/>
            <person name="Wardhani T."/>
            <person name="Kalhor M.S."/>
            <person name="Jansen J."/>
            <person name="Van den Hoogen J."/>
            <person name="Gungor B."/>
            <person name="Hartog M."/>
            <person name="Hontelez J."/>
            <person name="Verver J."/>
            <person name="Yang W.-C."/>
            <person name="Schijlen E."/>
            <person name="Repin R."/>
            <person name="Schilthuizen M."/>
            <person name="Schranz E."/>
            <person name="Heidstra R."/>
            <person name="Miyata K."/>
            <person name="Fedorova E."/>
            <person name="Kohlen W."/>
            <person name="Bisseling T."/>
            <person name="Smit S."/>
            <person name="Geurts R."/>
        </authorList>
    </citation>
    <scope>NUCLEOTIDE SEQUENCE [LARGE SCALE GENOMIC DNA]</scope>
    <source>
        <strain evidence="2">cv. RG33-2</strain>
    </source>
</reference>
<keyword evidence="2" id="KW-1185">Reference proteome</keyword>
<dbReference type="InParanoid" id="A0A2P5CAM1"/>
<evidence type="ECO:0000313" key="2">
    <source>
        <dbReference type="Proteomes" id="UP000237000"/>
    </source>
</evidence>
<name>A0A2P5CAM1_TREOI</name>
<comment type="caution">
    <text evidence="1">The sequence shown here is derived from an EMBL/GenBank/DDBJ whole genome shotgun (WGS) entry which is preliminary data.</text>
</comment>
<dbReference type="Proteomes" id="UP000237000">
    <property type="component" value="Unassembled WGS sequence"/>
</dbReference>
<dbReference type="EMBL" id="JXTC01000390">
    <property type="protein sequence ID" value="PON58082.1"/>
    <property type="molecule type" value="Genomic_DNA"/>
</dbReference>
<gene>
    <name evidence="1" type="ORF">TorRG33x02_292170</name>
</gene>